<evidence type="ECO:0000313" key="7">
    <source>
        <dbReference type="Ensembl" id="ENSCVAP00000003976.1"/>
    </source>
</evidence>
<dbReference type="SMART" id="SM00409">
    <property type="entry name" value="IG"/>
    <property type="match status" value="5"/>
</dbReference>
<protein>
    <submittedName>
        <fullName evidence="7">Carcinoembryonic antigen-related cell adhesion molecule 5-like</fullName>
    </submittedName>
</protein>
<evidence type="ECO:0000256" key="1">
    <source>
        <dbReference type="ARBA" id="ARBA00022729"/>
    </source>
</evidence>
<dbReference type="InterPro" id="IPR013098">
    <property type="entry name" value="Ig_I-set"/>
</dbReference>
<evidence type="ECO:0000313" key="8">
    <source>
        <dbReference type="Proteomes" id="UP000265020"/>
    </source>
</evidence>
<organism evidence="7 8">
    <name type="scientific">Cyprinodon variegatus</name>
    <name type="common">Sheepshead minnow</name>
    <dbReference type="NCBI Taxonomy" id="28743"/>
    <lineage>
        <taxon>Eukaryota</taxon>
        <taxon>Metazoa</taxon>
        <taxon>Chordata</taxon>
        <taxon>Craniata</taxon>
        <taxon>Vertebrata</taxon>
        <taxon>Euteleostomi</taxon>
        <taxon>Actinopterygii</taxon>
        <taxon>Neopterygii</taxon>
        <taxon>Teleostei</taxon>
        <taxon>Neoteleostei</taxon>
        <taxon>Acanthomorphata</taxon>
        <taxon>Ovalentaria</taxon>
        <taxon>Atherinomorphae</taxon>
        <taxon>Cyprinodontiformes</taxon>
        <taxon>Cyprinodontidae</taxon>
        <taxon>Cyprinodon</taxon>
    </lineage>
</organism>
<evidence type="ECO:0000256" key="5">
    <source>
        <dbReference type="SAM" id="Phobius"/>
    </source>
</evidence>
<dbReference type="InterPro" id="IPR003599">
    <property type="entry name" value="Ig_sub"/>
</dbReference>
<evidence type="ECO:0000259" key="6">
    <source>
        <dbReference type="PROSITE" id="PS50835"/>
    </source>
</evidence>
<accession>A0A3Q2CFZ3</accession>
<proteinExistence type="predicted"/>
<keyword evidence="2" id="KW-1015">Disulfide bond</keyword>
<dbReference type="Pfam" id="PF07679">
    <property type="entry name" value="I-set"/>
    <property type="match status" value="1"/>
</dbReference>
<dbReference type="Gene3D" id="2.60.40.10">
    <property type="entry name" value="Immunoglobulins"/>
    <property type="match status" value="5"/>
</dbReference>
<dbReference type="SMART" id="SM00408">
    <property type="entry name" value="IGc2"/>
    <property type="match status" value="3"/>
</dbReference>
<reference evidence="7" key="1">
    <citation type="submission" date="2025-08" db="UniProtKB">
        <authorList>
            <consortium name="Ensembl"/>
        </authorList>
    </citation>
    <scope>IDENTIFICATION</scope>
</reference>
<dbReference type="InterPro" id="IPR013783">
    <property type="entry name" value="Ig-like_fold"/>
</dbReference>
<keyword evidence="5" id="KW-0472">Membrane</keyword>
<dbReference type="InterPro" id="IPR003598">
    <property type="entry name" value="Ig_sub2"/>
</dbReference>
<dbReference type="SUPFAM" id="SSF48726">
    <property type="entry name" value="Immunoglobulin"/>
    <property type="match status" value="4"/>
</dbReference>
<feature type="domain" description="Ig-like" evidence="6">
    <location>
        <begin position="310"/>
        <end position="401"/>
    </location>
</feature>
<keyword evidence="3" id="KW-0325">Glycoprotein</keyword>
<dbReference type="GeneTree" id="ENSGT01100000263479"/>
<keyword evidence="4" id="KW-0393">Immunoglobulin domain</keyword>
<keyword evidence="5" id="KW-1133">Transmembrane helix</keyword>
<dbReference type="Pfam" id="PF07686">
    <property type="entry name" value="V-set"/>
    <property type="match status" value="1"/>
</dbReference>
<feature type="domain" description="Ig-like" evidence="6">
    <location>
        <begin position="119"/>
        <end position="215"/>
    </location>
</feature>
<dbReference type="PROSITE" id="PS50835">
    <property type="entry name" value="IG_LIKE"/>
    <property type="match status" value="4"/>
</dbReference>
<dbReference type="InterPro" id="IPR013106">
    <property type="entry name" value="Ig_V-set"/>
</dbReference>
<evidence type="ECO:0000256" key="3">
    <source>
        <dbReference type="ARBA" id="ARBA00023180"/>
    </source>
</evidence>
<dbReference type="PANTHER" id="PTHR44337">
    <property type="entry name" value="CARCINOEMBRYONIC ANTIGEN-RELATED CELL ADHESION MOLECULE 8"/>
    <property type="match status" value="1"/>
</dbReference>
<dbReference type="InterPro" id="IPR007110">
    <property type="entry name" value="Ig-like_dom"/>
</dbReference>
<feature type="domain" description="Ig-like" evidence="6">
    <location>
        <begin position="225"/>
        <end position="299"/>
    </location>
</feature>
<sequence>NLCFCLPTGFCVGEYILPEGPVDVILGKDVTLKVLYKKQDGDIFIWIYSDGKDTSNVAVLRPDGSFSVGKAYKGRASINTTNGYLTLKSLKSEDSGDYDLTIVAANTLSGAIKVRVLEPVTDVVIKSDLPEAIEHNSTVVLTCSSKGSFLKFTWLNKTKAIVIDGDRITKEDSQDGLSSKLTIRDVLRYDLSQIVCTSANTLEKQDSAPFNLTVNYGPEDVILTPSLIAEYVPSKSNFNLTCSASSSPSATFTWFHDEKDIQATGPVLTLKVIEEKGFGKNPADYKCVAENAKTKRFVTSNVVRFSVMEPISGVSITGPSDILIAGNSSANISCQEKAGKVLERVWLKDGKTLSPSTRIIFSSDKSSIFIKTLQKEDNGNYTCQLSNTVSKENAHFKMVVNYGPETFEVTGKKEVELGDNLDLRCSVQSVPPAKIIWKINGTVIPNETKEVLSLKDAKYKDSGIYTCEASNAVTGKNATSSSTLSVKEEIEEGLSDGAIAGIVIACLVAVGAAIGLFFYCRQKVPMSSPY</sequence>
<keyword evidence="5" id="KW-0812">Transmembrane</keyword>
<dbReference type="Pfam" id="PF13927">
    <property type="entry name" value="Ig_3"/>
    <property type="match status" value="1"/>
</dbReference>
<dbReference type="InterPro" id="IPR052598">
    <property type="entry name" value="IgSF_CEA-related"/>
</dbReference>
<dbReference type="Ensembl" id="ENSCVAT00000009126.1">
    <property type="protein sequence ID" value="ENSCVAP00000003976.1"/>
    <property type="gene ID" value="ENSCVAG00000005241.1"/>
</dbReference>
<evidence type="ECO:0000256" key="4">
    <source>
        <dbReference type="ARBA" id="ARBA00023319"/>
    </source>
</evidence>
<dbReference type="Pfam" id="PF13895">
    <property type="entry name" value="Ig_2"/>
    <property type="match status" value="1"/>
</dbReference>
<dbReference type="AlphaFoldDB" id="A0A3Q2CFZ3"/>
<name>A0A3Q2CFZ3_CYPVA</name>
<dbReference type="InterPro" id="IPR036179">
    <property type="entry name" value="Ig-like_dom_sf"/>
</dbReference>
<feature type="domain" description="Ig-like" evidence="6">
    <location>
        <begin position="404"/>
        <end position="485"/>
    </location>
</feature>
<evidence type="ECO:0000256" key="2">
    <source>
        <dbReference type="ARBA" id="ARBA00023157"/>
    </source>
</evidence>
<feature type="transmembrane region" description="Helical" evidence="5">
    <location>
        <begin position="498"/>
        <end position="520"/>
    </location>
</feature>
<reference evidence="7" key="2">
    <citation type="submission" date="2025-09" db="UniProtKB">
        <authorList>
            <consortium name="Ensembl"/>
        </authorList>
    </citation>
    <scope>IDENTIFICATION</scope>
</reference>
<keyword evidence="8" id="KW-1185">Reference proteome</keyword>
<dbReference type="Proteomes" id="UP000265020">
    <property type="component" value="Unassembled WGS sequence"/>
</dbReference>
<dbReference type="PANTHER" id="PTHR44337:SF17">
    <property type="entry name" value="CARCINOEMBRYONIC ANTIGEN-RELATED CELL ADHESION MOLECULE 5 ISOFORM X1"/>
    <property type="match status" value="1"/>
</dbReference>
<dbReference type="CDD" id="cd00096">
    <property type="entry name" value="Ig"/>
    <property type="match status" value="2"/>
</dbReference>
<keyword evidence="1" id="KW-0732">Signal</keyword>
<dbReference type="STRING" id="28743.ENSCVAP00000003976"/>